<gene>
    <name evidence="2" type="ORF">Pcinc_036033</name>
</gene>
<feature type="transmembrane region" description="Helical" evidence="1">
    <location>
        <begin position="54"/>
        <end position="73"/>
    </location>
</feature>
<keyword evidence="1" id="KW-1133">Transmembrane helix</keyword>
<evidence type="ECO:0000313" key="3">
    <source>
        <dbReference type="Proteomes" id="UP001286313"/>
    </source>
</evidence>
<feature type="transmembrane region" description="Helical" evidence="1">
    <location>
        <begin position="15"/>
        <end position="34"/>
    </location>
</feature>
<dbReference type="AlphaFoldDB" id="A0AAE1EP10"/>
<proteinExistence type="predicted"/>
<sequence>MPTQSSPSFTSSQSLLYLQPALTFLYLLTVPPLLTTSPHLPLPRIVSEKMMNCLSVYFVLLSLPPTLYTLTTLHPSSPYPLLHPSSPYPLHPPPPSALHHLTLFSTHLQLTSSQLQLSLPHSTHLHPPPFTTLPSSPPTFNLHQLNLNTLSLTPTLSVSLTLLHPFFSTSPFLQLFTLYVPLHPRSTYTFLHTPPLLHPRHSHSSSTQSFTLVYFGSDPGFWLTSEFLL</sequence>
<dbReference type="EMBL" id="JAWQEG010005535">
    <property type="protein sequence ID" value="KAK3857730.1"/>
    <property type="molecule type" value="Genomic_DNA"/>
</dbReference>
<keyword evidence="3" id="KW-1185">Reference proteome</keyword>
<comment type="caution">
    <text evidence="2">The sequence shown here is derived from an EMBL/GenBank/DDBJ whole genome shotgun (WGS) entry which is preliminary data.</text>
</comment>
<evidence type="ECO:0000256" key="1">
    <source>
        <dbReference type="SAM" id="Phobius"/>
    </source>
</evidence>
<dbReference type="Proteomes" id="UP001286313">
    <property type="component" value="Unassembled WGS sequence"/>
</dbReference>
<protein>
    <submittedName>
        <fullName evidence="2">Uncharacterized protein</fullName>
    </submittedName>
</protein>
<keyword evidence="1" id="KW-0812">Transmembrane</keyword>
<evidence type="ECO:0000313" key="2">
    <source>
        <dbReference type="EMBL" id="KAK3857730.1"/>
    </source>
</evidence>
<reference evidence="2" key="1">
    <citation type="submission" date="2023-10" db="EMBL/GenBank/DDBJ databases">
        <title>Genome assemblies of two species of porcelain crab, Petrolisthes cinctipes and Petrolisthes manimaculis (Anomura: Porcellanidae).</title>
        <authorList>
            <person name="Angst P."/>
        </authorList>
    </citation>
    <scope>NUCLEOTIDE SEQUENCE</scope>
    <source>
        <strain evidence="2">PB745_01</strain>
        <tissue evidence="2">Gill</tissue>
    </source>
</reference>
<accession>A0AAE1EP10</accession>
<name>A0AAE1EP10_PETCI</name>
<keyword evidence="1" id="KW-0472">Membrane</keyword>
<organism evidence="2 3">
    <name type="scientific">Petrolisthes cinctipes</name>
    <name type="common">Flat porcelain crab</name>
    <dbReference type="NCBI Taxonomy" id="88211"/>
    <lineage>
        <taxon>Eukaryota</taxon>
        <taxon>Metazoa</taxon>
        <taxon>Ecdysozoa</taxon>
        <taxon>Arthropoda</taxon>
        <taxon>Crustacea</taxon>
        <taxon>Multicrustacea</taxon>
        <taxon>Malacostraca</taxon>
        <taxon>Eumalacostraca</taxon>
        <taxon>Eucarida</taxon>
        <taxon>Decapoda</taxon>
        <taxon>Pleocyemata</taxon>
        <taxon>Anomura</taxon>
        <taxon>Galatheoidea</taxon>
        <taxon>Porcellanidae</taxon>
        <taxon>Petrolisthes</taxon>
    </lineage>
</organism>